<accession>F0EWL9</accession>
<dbReference type="InterPro" id="IPR023646">
    <property type="entry name" value="Prisomal_replication_PriB"/>
</dbReference>
<dbReference type="STRING" id="888741.HMPREF9098_0249"/>
<reference evidence="1 2" key="1">
    <citation type="submission" date="2011-01" db="EMBL/GenBank/DDBJ databases">
        <authorList>
            <person name="Muzny D."/>
            <person name="Qin X."/>
            <person name="Deng J."/>
            <person name="Jiang H."/>
            <person name="Liu Y."/>
            <person name="Qu J."/>
            <person name="Song X.-Z."/>
            <person name="Zhang L."/>
            <person name="Thornton R."/>
            <person name="Coyle M."/>
            <person name="Francisco L."/>
            <person name="Jackson L."/>
            <person name="Javaid M."/>
            <person name="Korchina V."/>
            <person name="Kovar C."/>
            <person name="Mata R."/>
            <person name="Mathew T."/>
            <person name="Ngo R."/>
            <person name="Nguyen L."/>
            <person name="Nguyen N."/>
            <person name="Okwuonu G."/>
            <person name="Ongeri F."/>
            <person name="Pham C."/>
            <person name="Simmons D."/>
            <person name="Wilczek-Boney K."/>
            <person name="Hale W."/>
            <person name="Jakkamsetti A."/>
            <person name="Pham P."/>
            <person name="Ruth R."/>
            <person name="San Lucas F."/>
            <person name="Warren J."/>
            <person name="Zhang J."/>
            <person name="Zhao Z."/>
            <person name="Zhou C."/>
            <person name="Zhu D."/>
            <person name="Lee S."/>
            <person name="Bess C."/>
            <person name="Blankenburg K."/>
            <person name="Forbes L."/>
            <person name="Fu Q."/>
            <person name="Gubbala S."/>
            <person name="Hirani K."/>
            <person name="Jayaseelan J.C."/>
            <person name="Lara F."/>
            <person name="Munidasa M."/>
            <person name="Palculict T."/>
            <person name="Patil S."/>
            <person name="Pu L.-L."/>
            <person name="Saada N."/>
            <person name="Tang L."/>
            <person name="Weissenberger G."/>
            <person name="Zhu Y."/>
            <person name="Hemphill L."/>
            <person name="Shang Y."/>
            <person name="Youmans B."/>
            <person name="Ayvaz T."/>
            <person name="Ross M."/>
            <person name="Santibanez J."/>
            <person name="Aqrawi P."/>
            <person name="Gross S."/>
            <person name="Joshi V."/>
            <person name="Fowler G."/>
            <person name="Nazareth L."/>
            <person name="Reid J."/>
            <person name="Worley K."/>
            <person name="Petrosino J."/>
            <person name="Highlander S."/>
            <person name="Gibbs R."/>
        </authorList>
    </citation>
    <scope>NUCLEOTIDE SEQUENCE [LARGE SCALE GENOMIC DNA]</scope>
    <source>
        <strain evidence="1 2">ATCC 33394</strain>
    </source>
</reference>
<comment type="caution">
    <text evidence="1">The sequence shown here is derived from an EMBL/GenBank/DDBJ whole genome shotgun (WGS) entry which is preliminary data.</text>
</comment>
<dbReference type="HOGENOM" id="CLU_166075_1_2_4"/>
<gene>
    <name evidence="1" type="ORF">HMPREF9098_0249</name>
</gene>
<name>F0EWL9_9NEIS</name>
<dbReference type="InterPro" id="IPR012340">
    <property type="entry name" value="NA-bd_OB-fold"/>
</dbReference>
<dbReference type="EMBL" id="AEWV01000006">
    <property type="protein sequence ID" value="EGC18100.1"/>
    <property type="molecule type" value="Genomic_DNA"/>
</dbReference>
<organism evidence="1 2">
    <name type="scientific">Kingella denitrificans ATCC 33394</name>
    <dbReference type="NCBI Taxonomy" id="888741"/>
    <lineage>
        <taxon>Bacteria</taxon>
        <taxon>Pseudomonadati</taxon>
        <taxon>Pseudomonadota</taxon>
        <taxon>Betaproteobacteria</taxon>
        <taxon>Neisseriales</taxon>
        <taxon>Neisseriaceae</taxon>
        <taxon>Kingella</taxon>
    </lineage>
</organism>
<dbReference type="SUPFAM" id="SSF50249">
    <property type="entry name" value="Nucleic acid-binding proteins"/>
    <property type="match status" value="1"/>
</dbReference>
<evidence type="ECO:0000313" key="1">
    <source>
        <dbReference type="EMBL" id="EGC18100.1"/>
    </source>
</evidence>
<sequence length="72" mass="8347">MDVVLQHSSRQQENGIWHQVKFELPAKIIGQNAQAWQQKAGETVTVRGFLTQKSMRQFSPMLHIQHITEYKG</sequence>
<dbReference type="Pfam" id="PF22657">
    <property type="entry name" value="SSB_1"/>
    <property type="match status" value="1"/>
</dbReference>
<keyword evidence="2" id="KW-1185">Reference proteome</keyword>
<dbReference type="Proteomes" id="UP000004088">
    <property type="component" value="Unassembled WGS sequence"/>
</dbReference>
<dbReference type="GO" id="GO:0003697">
    <property type="term" value="F:single-stranded DNA binding"/>
    <property type="evidence" value="ECO:0007669"/>
    <property type="project" value="InterPro"/>
</dbReference>
<evidence type="ECO:0000313" key="2">
    <source>
        <dbReference type="Proteomes" id="UP000004088"/>
    </source>
</evidence>
<evidence type="ECO:0008006" key="3">
    <source>
        <dbReference type="Google" id="ProtNLM"/>
    </source>
</evidence>
<dbReference type="PIRSF" id="PIRSF003135">
    <property type="entry name" value="Primosomal_n"/>
    <property type="match status" value="1"/>
</dbReference>
<dbReference type="AlphaFoldDB" id="F0EWL9"/>
<dbReference type="Gene3D" id="2.40.50.140">
    <property type="entry name" value="Nucleic acid-binding proteins"/>
    <property type="match status" value="1"/>
</dbReference>
<protein>
    <recommendedName>
        <fullName evidence="3">Primosomal replication protein N</fullName>
    </recommendedName>
</protein>
<dbReference type="GO" id="GO:0006260">
    <property type="term" value="P:DNA replication"/>
    <property type="evidence" value="ECO:0007669"/>
    <property type="project" value="InterPro"/>
</dbReference>
<dbReference type="GO" id="GO:0030894">
    <property type="term" value="C:replisome"/>
    <property type="evidence" value="ECO:0007669"/>
    <property type="project" value="InterPro"/>
</dbReference>
<proteinExistence type="predicted"/>